<name>A0ACC1L9U7_9FUNG</name>
<sequence>MGDLLVDEFYAARNLLYLGAHQQALEALAGHTHLSAEREAEKRSLQYRALLAQGNAQAVLDAVPAGASEPAQQVLRQLALVVRAGAALADEDRARAAAQVEALAGSGAVLGGSLAAVAAQLLLAVGDTEAALRILALYPRNVECMCTMAAAYLGINRRDLAQKVVAQTREWCEDAPVAQLAEAWTGLAAAGAKRAEALYIYEELAQASPHARLQMPLAVCRMHMGQFPEAHALLLEALEKDPQAPDVLANLVVCASHAALPADARSEHLAQLRLAAPAHPLVAELDAKSAEFDAAAAKLA</sequence>
<protein>
    <submittedName>
        <fullName evidence="1">Uncharacterized protein</fullName>
    </submittedName>
</protein>
<evidence type="ECO:0000313" key="1">
    <source>
        <dbReference type="EMBL" id="KAJ2803444.1"/>
    </source>
</evidence>
<gene>
    <name evidence="1" type="ORF">H4R21_002036</name>
</gene>
<comment type="caution">
    <text evidence="1">The sequence shown here is derived from an EMBL/GenBank/DDBJ whole genome shotgun (WGS) entry which is preliminary data.</text>
</comment>
<evidence type="ECO:0000313" key="2">
    <source>
        <dbReference type="Proteomes" id="UP001140087"/>
    </source>
</evidence>
<keyword evidence="2" id="KW-1185">Reference proteome</keyword>
<reference evidence="1" key="1">
    <citation type="submission" date="2022-07" db="EMBL/GenBank/DDBJ databases">
        <title>Phylogenomic reconstructions and comparative analyses of Kickxellomycotina fungi.</title>
        <authorList>
            <person name="Reynolds N.K."/>
            <person name="Stajich J.E."/>
            <person name="Barry K."/>
            <person name="Grigoriev I.V."/>
            <person name="Crous P."/>
            <person name="Smith M.E."/>
        </authorList>
    </citation>
    <scope>NUCLEOTIDE SEQUENCE</scope>
    <source>
        <strain evidence="1">BCRC 34780</strain>
    </source>
</reference>
<dbReference type="Proteomes" id="UP001140087">
    <property type="component" value="Unassembled WGS sequence"/>
</dbReference>
<organism evidence="1 2">
    <name type="scientific">Coemansia helicoidea</name>
    <dbReference type="NCBI Taxonomy" id="1286919"/>
    <lineage>
        <taxon>Eukaryota</taxon>
        <taxon>Fungi</taxon>
        <taxon>Fungi incertae sedis</taxon>
        <taxon>Zoopagomycota</taxon>
        <taxon>Kickxellomycotina</taxon>
        <taxon>Kickxellomycetes</taxon>
        <taxon>Kickxellales</taxon>
        <taxon>Kickxellaceae</taxon>
        <taxon>Coemansia</taxon>
    </lineage>
</organism>
<accession>A0ACC1L9U7</accession>
<dbReference type="EMBL" id="JANBUN010000479">
    <property type="protein sequence ID" value="KAJ2803444.1"/>
    <property type="molecule type" value="Genomic_DNA"/>
</dbReference>
<proteinExistence type="predicted"/>